<dbReference type="InterPro" id="IPR001245">
    <property type="entry name" value="Ser-Thr/Tyr_kinase_cat_dom"/>
</dbReference>
<proteinExistence type="predicted"/>
<feature type="region of interest" description="Disordered" evidence="8">
    <location>
        <begin position="403"/>
        <end position="454"/>
    </location>
</feature>
<dbReference type="InterPro" id="IPR013210">
    <property type="entry name" value="LRR_N_plant-typ"/>
</dbReference>
<evidence type="ECO:0000256" key="6">
    <source>
        <dbReference type="ARBA" id="ARBA00023136"/>
    </source>
</evidence>
<keyword evidence="2 9" id="KW-0812">Transmembrane</keyword>
<feature type="compositionally biased region" description="Basic and acidic residues" evidence="8">
    <location>
        <begin position="353"/>
        <end position="371"/>
    </location>
</feature>
<evidence type="ECO:0000256" key="1">
    <source>
        <dbReference type="ARBA" id="ARBA00022614"/>
    </source>
</evidence>
<keyword evidence="3" id="KW-0732">Signal</keyword>
<keyword evidence="4" id="KW-0677">Repeat</keyword>
<dbReference type="RefSeq" id="XP_048555953.1">
    <property type="nucleotide sequence ID" value="XM_048699996.1"/>
</dbReference>
<protein>
    <recommendedName>
        <fullName evidence="10">Protein kinase domain-containing protein</fullName>
    </recommendedName>
</protein>
<dbReference type="Gramene" id="TuG1812G0200002445.01.T02">
    <property type="protein sequence ID" value="TuG1812G0200002445.01.T02"/>
    <property type="gene ID" value="TuG1812G0200002445.01"/>
</dbReference>
<keyword evidence="5 9" id="KW-1133">Transmembrane helix</keyword>
<dbReference type="EnsemblPlants" id="TuG1812G0200002445.01.T02">
    <property type="protein sequence ID" value="TuG1812G0200002445.01.T02"/>
    <property type="gene ID" value="TuG1812G0200002445.01"/>
</dbReference>
<feature type="compositionally biased region" description="Low complexity" evidence="8">
    <location>
        <begin position="418"/>
        <end position="432"/>
    </location>
</feature>
<dbReference type="Pfam" id="PF07714">
    <property type="entry name" value="PK_Tyr_Ser-Thr"/>
    <property type="match status" value="1"/>
</dbReference>
<dbReference type="KEGG" id="tua:125527156"/>
<dbReference type="SUPFAM" id="SSF52058">
    <property type="entry name" value="L domain-like"/>
    <property type="match status" value="1"/>
</dbReference>
<dbReference type="Proteomes" id="UP000015106">
    <property type="component" value="Chromosome 2"/>
</dbReference>
<dbReference type="Pfam" id="PF13855">
    <property type="entry name" value="LRR_8"/>
    <property type="match status" value="1"/>
</dbReference>
<feature type="region of interest" description="Disordered" evidence="8">
    <location>
        <begin position="352"/>
        <end position="390"/>
    </location>
</feature>
<dbReference type="GO" id="GO:0012505">
    <property type="term" value="C:endomembrane system"/>
    <property type="evidence" value="ECO:0007669"/>
    <property type="project" value="UniProtKB-SubCell"/>
</dbReference>
<evidence type="ECO:0000256" key="5">
    <source>
        <dbReference type="ARBA" id="ARBA00022989"/>
    </source>
</evidence>
<dbReference type="AlphaFoldDB" id="A0A8R7TGD8"/>
<dbReference type="GeneID" id="125536750"/>
<dbReference type="PANTHER" id="PTHR46084:SF1">
    <property type="entry name" value="PROTEIN MALE DISCOVERER 2"/>
    <property type="match status" value="1"/>
</dbReference>
<evidence type="ECO:0000259" key="10">
    <source>
        <dbReference type="PROSITE" id="PS50011"/>
    </source>
</evidence>
<gene>
    <name evidence="11" type="primary">LOC125536750</name>
</gene>
<feature type="domain" description="Protein kinase" evidence="10">
    <location>
        <begin position="525"/>
        <end position="793"/>
    </location>
</feature>
<dbReference type="InterPro" id="IPR000719">
    <property type="entry name" value="Prot_kinase_dom"/>
</dbReference>
<dbReference type="OrthoDB" id="291737at2759"/>
<reference evidence="11" key="2">
    <citation type="submission" date="2018-03" db="EMBL/GenBank/DDBJ databases">
        <title>The Triticum urartu genome reveals the dynamic nature of wheat genome evolution.</title>
        <authorList>
            <person name="Ling H."/>
            <person name="Ma B."/>
            <person name="Shi X."/>
            <person name="Liu H."/>
            <person name="Dong L."/>
            <person name="Sun H."/>
            <person name="Cao Y."/>
            <person name="Gao Q."/>
            <person name="Zheng S."/>
            <person name="Li Y."/>
            <person name="Yu Y."/>
            <person name="Du H."/>
            <person name="Qi M."/>
            <person name="Li Y."/>
            <person name="Yu H."/>
            <person name="Cui Y."/>
            <person name="Wang N."/>
            <person name="Chen C."/>
            <person name="Wu H."/>
            <person name="Zhao Y."/>
            <person name="Zhang J."/>
            <person name="Li Y."/>
            <person name="Zhou W."/>
            <person name="Zhang B."/>
            <person name="Hu W."/>
            <person name="Eijk M."/>
            <person name="Tang J."/>
            <person name="Witsenboer H."/>
            <person name="Zhao S."/>
            <person name="Li Z."/>
            <person name="Zhang A."/>
            <person name="Wang D."/>
            <person name="Liang C."/>
        </authorList>
    </citation>
    <scope>NUCLEOTIDE SEQUENCE [LARGE SCALE GENOMIC DNA]</scope>
    <source>
        <strain evidence="11">cv. G1812</strain>
    </source>
</reference>
<dbReference type="Gene3D" id="3.30.200.20">
    <property type="entry name" value="Phosphorylase Kinase, domain 1"/>
    <property type="match status" value="1"/>
</dbReference>
<dbReference type="PANTHER" id="PTHR46084">
    <property type="entry name" value="PROTEIN MALE DISCOVERER 2"/>
    <property type="match status" value="1"/>
</dbReference>
<feature type="transmembrane region" description="Helical" evidence="9">
    <location>
        <begin position="462"/>
        <end position="484"/>
    </location>
</feature>
<feature type="transmembrane region" description="Helical" evidence="9">
    <location>
        <begin position="43"/>
        <end position="66"/>
    </location>
</feature>
<feature type="compositionally biased region" description="Pro residues" evidence="8">
    <location>
        <begin position="433"/>
        <end position="448"/>
    </location>
</feature>
<keyword evidence="1" id="KW-0433">Leucine-rich repeat</keyword>
<evidence type="ECO:0000256" key="9">
    <source>
        <dbReference type="SAM" id="Phobius"/>
    </source>
</evidence>
<evidence type="ECO:0000313" key="11">
    <source>
        <dbReference type="EnsemblPlants" id="TuG1812G0200002445.01.T02"/>
    </source>
</evidence>
<dbReference type="FunFam" id="3.80.10.10:FF:000400">
    <property type="entry name" value="Nuclear pore complex protein NUP107"/>
    <property type="match status" value="1"/>
</dbReference>
<evidence type="ECO:0000256" key="3">
    <source>
        <dbReference type="ARBA" id="ARBA00022729"/>
    </source>
</evidence>
<dbReference type="FunFam" id="3.30.200.20:FF:000489">
    <property type="entry name" value="Inactive receptor-like serine/threonine-protein kinase"/>
    <property type="match status" value="1"/>
</dbReference>
<dbReference type="Gene3D" id="3.80.10.10">
    <property type="entry name" value="Ribonuclease Inhibitor"/>
    <property type="match status" value="1"/>
</dbReference>
<dbReference type="Gene3D" id="1.10.510.10">
    <property type="entry name" value="Transferase(Phosphotransferase) domain 1"/>
    <property type="match status" value="1"/>
</dbReference>
<evidence type="ECO:0000256" key="4">
    <source>
        <dbReference type="ARBA" id="ARBA00022737"/>
    </source>
</evidence>
<evidence type="ECO:0000256" key="7">
    <source>
        <dbReference type="ARBA" id="ARBA00046288"/>
    </source>
</evidence>
<reference evidence="12" key="1">
    <citation type="journal article" date="2013" name="Nature">
        <title>Draft genome of the wheat A-genome progenitor Triticum urartu.</title>
        <authorList>
            <person name="Ling H.Q."/>
            <person name="Zhao S."/>
            <person name="Liu D."/>
            <person name="Wang J."/>
            <person name="Sun H."/>
            <person name="Zhang C."/>
            <person name="Fan H."/>
            <person name="Li D."/>
            <person name="Dong L."/>
            <person name="Tao Y."/>
            <person name="Gao C."/>
            <person name="Wu H."/>
            <person name="Li Y."/>
            <person name="Cui Y."/>
            <person name="Guo X."/>
            <person name="Zheng S."/>
            <person name="Wang B."/>
            <person name="Yu K."/>
            <person name="Liang Q."/>
            <person name="Yang W."/>
            <person name="Lou X."/>
            <person name="Chen J."/>
            <person name="Feng M."/>
            <person name="Jian J."/>
            <person name="Zhang X."/>
            <person name="Luo G."/>
            <person name="Jiang Y."/>
            <person name="Liu J."/>
            <person name="Wang Z."/>
            <person name="Sha Y."/>
            <person name="Zhang B."/>
            <person name="Wu H."/>
            <person name="Tang D."/>
            <person name="Shen Q."/>
            <person name="Xue P."/>
            <person name="Zou S."/>
            <person name="Wang X."/>
            <person name="Liu X."/>
            <person name="Wang F."/>
            <person name="Yang Y."/>
            <person name="An X."/>
            <person name="Dong Z."/>
            <person name="Zhang K."/>
            <person name="Zhang X."/>
            <person name="Luo M.C."/>
            <person name="Dvorak J."/>
            <person name="Tong Y."/>
            <person name="Wang J."/>
            <person name="Yang H."/>
            <person name="Li Z."/>
            <person name="Wang D."/>
            <person name="Zhang A."/>
            <person name="Wang J."/>
        </authorList>
    </citation>
    <scope>NUCLEOTIDE SEQUENCE</scope>
    <source>
        <strain evidence="12">cv. G1812</strain>
    </source>
</reference>
<dbReference type="GO" id="GO:0005524">
    <property type="term" value="F:ATP binding"/>
    <property type="evidence" value="ECO:0007669"/>
    <property type="project" value="InterPro"/>
</dbReference>
<dbReference type="Gramene" id="TuG1812U0000101300.01.T02">
    <property type="protein sequence ID" value="TuG1812U0000101300.01.T02"/>
    <property type="gene ID" value="TuG1812U0000101300.01"/>
</dbReference>
<sequence length="819" mass="90704">MAVEFFRPIFPPRKRNLRHWGIEAPLKIYYLPLSAALNIILRVLVYFFSLALAVLSLLIFSGYYYLFLPERTTAVSLSPPPSSSPRLLHLPGSNRVRRKRNWQRRIAIARRPQERERVVRLCSAAVPTRVKGRRRATPWAPLAPNHALQAAQEARQEDHVSRRAPAEMWEMDALLYCAVVALALHCVGCGCSAINLEGSALLKFQSRVQEDPHGAMAGWSARDADPCGWNGVRCADDRVVMLNLKDLSLRGTLGSELGSLGHLQALILSNNLFSGLIPKEIGALATLEILDLSYNNLTGEVPQKIAEIASLKHLLLSNNRFQWPVVQNSHGNFDQEADFDIYDHLGRGNLNQRADDGFKSGSSTEEKKKDTSNLSARLPTQIAARNPAAQVSRRRLLQDSNLAAPPFTNAPLPPSVPVPSTGSGSFSAFSPKAPAPAVNPPVTPPKSPDTPSEAGSTRSMKWLYAILIPSIALLLIIIACMLLLCRNKSVATIGPWKTGLSGQLQKAFVTGVPKLQRSELEGACEDFSNIVATYPHYTVYKGTLSSGVEIAVVSTVLASSKDWSKHSEGRFRKKIDSLSRINHKNFINLLGYCEEEEPFMRMMVLEYAANGTLYEHLHVEGFDHIDWNGRMRIIMGVAYCMQYMHELKPCITHSELQSSAILLSEDGAAKIADMSVWQEVISKEKMPKNDDASEHHEPIRADPAGNVCSFGLLMLEIMSGKPPDSEHEGSLANLAMECIKDDRSISCLLDPTLTTHKENDLDIICELIEDCIQSDPKKRPSMREVTTKLREVLAISPEAATPRLSPLWWAELEILSVES</sequence>
<comment type="subcellular location">
    <subcellularLocation>
        <location evidence="7">Endomembrane system</location>
        <topology evidence="7">Single-pass type I membrane protein</topology>
    </subcellularLocation>
</comment>
<evidence type="ECO:0000256" key="8">
    <source>
        <dbReference type="SAM" id="MobiDB-lite"/>
    </source>
</evidence>
<name>A0A8R7TGD8_TRIUA</name>
<evidence type="ECO:0000256" key="2">
    <source>
        <dbReference type="ARBA" id="ARBA00022692"/>
    </source>
</evidence>
<dbReference type="SUPFAM" id="SSF56112">
    <property type="entry name" value="Protein kinase-like (PK-like)"/>
    <property type="match status" value="1"/>
</dbReference>
<dbReference type="PROSITE" id="PS50011">
    <property type="entry name" value="PROTEIN_KINASE_DOM"/>
    <property type="match status" value="1"/>
</dbReference>
<organism evidence="11 12">
    <name type="scientific">Triticum urartu</name>
    <name type="common">Red wild einkorn</name>
    <name type="synonym">Crithodium urartu</name>
    <dbReference type="NCBI Taxonomy" id="4572"/>
    <lineage>
        <taxon>Eukaryota</taxon>
        <taxon>Viridiplantae</taxon>
        <taxon>Streptophyta</taxon>
        <taxon>Embryophyta</taxon>
        <taxon>Tracheophyta</taxon>
        <taxon>Spermatophyta</taxon>
        <taxon>Magnoliopsida</taxon>
        <taxon>Liliopsida</taxon>
        <taxon>Poales</taxon>
        <taxon>Poaceae</taxon>
        <taxon>BOP clade</taxon>
        <taxon>Pooideae</taxon>
        <taxon>Triticodae</taxon>
        <taxon>Triticeae</taxon>
        <taxon>Triticinae</taxon>
        <taxon>Triticum</taxon>
    </lineage>
</organism>
<keyword evidence="12" id="KW-1185">Reference proteome</keyword>
<reference evidence="11" key="3">
    <citation type="submission" date="2022-06" db="UniProtKB">
        <authorList>
            <consortium name="EnsemblPlants"/>
        </authorList>
    </citation>
    <scope>IDENTIFICATION</scope>
</reference>
<dbReference type="InterPro" id="IPR001611">
    <property type="entry name" value="Leu-rich_rpt"/>
</dbReference>
<dbReference type="InterPro" id="IPR011009">
    <property type="entry name" value="Kinase-like_dom_sf"/>
</dbReference>
<evidence type="ECO:0000313" key="12">
    <source>
        <dbReference type="Proteomes" id="UP000015106"/>
    </source>
</evidence>
<keyword evidence="6 9" id="KW-0472">Membrane</keyword>
<dbReference type="Pfam" id="PF08263">
    <property type="entry name" value="LRRNT_2"/>
    <property type="match status" value="1"/>
</dbReference>
<accession>A0A8R7TGD8</accession>
<dbReference type="InterPro" id="IPR032675">
    <property type="entry name" value="LRR_dom_sf"/>
</dbReference>
<dbReference type="GO" id="GO:0004672">
    <property type="term" value="F:protein kinase activity"/>
    <property type="evidence" value="ECO:0007669"/>
    <property type="project" value="InterPro"/>
</dbReference>
<dbReference type="EnsemblPlants" id="TuG1812U0000101300.01.T02">
    <property type="protein sequence ID" value="TuG1812U0000101300.01.T02"/>
    <property type="gene ID" value="TuG1812U0000101300.01"/>
</dbReference>